<gene>
    <name evidence="2" type="ORF">BS50DRAFT_585166</name>
</gene>
<dbReference type="AlphaFoldDB" id="A0A2T2NW28"/>
<keyword evidence="3" id="KW-1185">Reference proteome</keyword>
<dbReference type="InterPro" id="IPR008972">
    <property type="entry name" value="Cupredoxin"/>
</dbReference>
<dbReference type="Proteomes" id="UP000240883">
    <property type="component" value="Unassembled WGS sequence"/>
</dbReference>
<evidence type="ECO:0000313" key="2">
    <source>
        <dbReference type="EMBL" id="PSN69627.1"/>
    </source>
</evidence>
<name>A0A2T2NW28_CORCC</name>
<dbReference type="InterPro" id="IPR052953">
    <property type="entry name" value="Ser-rich/MCO-related"/>
</dbReference>
<keyword evidence="1" id="KW-0732">Signal</keyword>
<dbReference type="CDD" id="cd00920">
    <property type="entry name" value="Cupredoxin"/>
    <property type="match status" value="1"/>
</dbReference>
<dbReference type="OrthoDB" id="2331100at2759"/>
<dbReference type="EMBL" id="KZ678132">
    <property type="protein sequence ID" value="PSN69627.1"/>
    <property type="molecule type" value="Genomic_DNA"/>
</dbReference>
<sequence length="164" mass="17200">MRFLRTAAPILPLAYAAVHTVEVGDGGLTFEPRTLTAVEGDTIVFNLYAVHDIVVGDFDEPCRPDDDGWYSGPFDNTDNGALKFVVNVTSDDPIYYYCSVQRHCQMGMVGGMNLPTSGDETIEAYASAASGVAQASTPASIRGGQLLDDAAVASLTGSASPSAT</sequence>
<feature type="signal peptide" evidence="1">
    <location>
        <begin position="1"/>
        <end position="16"/>
    </location>
</feature>
<dbReference type="PANTHER" id="PTHR34883">
    <property type="entry name" value="SERINE-RICH PROTEIN, PUTATIVE-RELATED-RELATED"/>
    <property type="match status" value="1"/>
</dbReference>
<dbReference type="PANTHER" id="PTHR34883:SF15">
    <property type="entry name" value="EXTRACELLULAR SERINE-RICH PROTEIN"/>
    <property type="match status" value="1"/>
</dbReference>
<evidence type="ECO:0000313" key="3">
    <source>
        <dbReference type="Proteomes" id="UP000240883"/>
    </source>
</evidence>
<evidence type="ECO:0000256" key="1">
    <source>
        <dbReference type="SAM" id="SignalP"/>
    </source>
</evidence>
<organism evidence="2 3">
    <name type="scientific">Corynespora cassiicola Philippines</name>
    <dbReference type="NCBI Taxonomy" id="1448308"/>
    <lineage>
        <taxon>Eukaryota</taxon>
        <taxon>Fungi</taxon>
        <taxon>Dikarya</taxon>
        <taxon>Ascomycota</taxon>
        <taxon>Pezizomycotina</taxon>
        <taxon>Dothideomycetes</taxon>
        <taxon>Pleosporomycetidae</taxon>
        <taxon>Pleosporales</taxon>
        <taxon>Corynesporascaceae</taxon>
        <taxon>Corynespora</taxon>
    </lineage>
</organism>
<feature type="chain" id="PRO_5015665729" description="Cupredoxin" evidence="1">
    <location>
        <begin position="17"/>
        <end position="164"/>
    </location>
</feature>
<proteinExistence type="predicted"/>
<dbReference type="SUPFAM" id="SSF49503">
    <property type="entry name" value="Cupredoxins"/>
    <property type="match status" value="1"/>
</dbReference>
<protein>
    <recommendedName>
        <fullName evidence="4">Cupredoxin</fullName>
    </recommendedName>
</protein>
<dbReference type="STRING" id="1448308.A0A2T2NW28"/>
<accession>A0A2T2NW28</accession>
<evidence type="ECO:0008006" key="4">
    <source>
        <dbReference type="Google" id="ProtNLM"/>
    </source>
</evidence>
<reference evidence="2 3" key="1">
    <citation type="journal article" date="2018" name="Front. Microbiol.">
        <title>Genome-Wide Analysis of Corynespora cassiicola Leaf Fall Disease Putative Effectors.</title>
        <authorList>
            <person name="Lopez D."/>
            <person name="Ribeiro S."/>
            <person name="Label P."/>
            <person name="Fumanal B."/>
            <person name="Venisse J.S."/>
            <person name="Kohler A."/>
            <person name="de Oliveira R.R."/>
            <person name="Labutti K."/>
            <person name="Lipzen A."/>
            <person name="Lail K."/>
            <person name="Bauer D."/>
            <person name="Ohm R.A."/>
            <person name="Barry K.W."/>
            <person name="Spatafora J."/>
            <person name="Grigoriev I.V."/>
            <person name="Martin F.M."/>
            <person name="Pujade-Renaud V."/>
        </authorList>
    </citation>
    <scope>NUCLEOTIDE SEQUENCE [LARGE SCALE GENOMIC DNA]</scope>
    <source>
        <strain evidence="2 3">Philippines</strain>
    </source>
</reference>
<dbReference type="Gene3D" id="2.60.40.420">
    <property type="entry name" value="Cupredoxins - blue copper proteins"/>
    <property type="match status" value="1"/>
</dbReference>